<evidence type="ECO:0000256" key="7">
    <source>
        <dbReference type="ARBA" id="ARBA00023136"/>
    </source>
</evidence>
<evidence type="ECO:0000256" key="8">
    <source>
        <dbReference type="RuleBase" id="RU363041"/>
    </source>
</evidence>
<keyword evidence="7 8" id="KW-0472">Membrane</keyword>
<keyword evidence="4 8" id="KW-1003">Cell membrane</keyword>
<keyword evidence="6 8" id="KW-1133">Transmembrane helix</keyword>
<dbReference type="PANTHER" id="PTHR30269:SF37">
    <property type="entry name" value="MEMBRANE TRANSPORTER PROTEIN"/>
    <property type="match status" value="1"/>
</dbReference>
<sequence length="258" mass="26654">MFAEPIAYLARITDLPPGDLLILCAIAAFAGVVRGFSGFALSALVMATGTAILPPVALIPSLWFLEITASVLMVRGGIAESDRGVVTGLVVGALVGTPIGLSITTSVSPALSAMIALCVIIVLAATQLARIRFAFLSTRPGLLIAGIVSGVVTGLASVGGMVVALYVLARDAPARQMRASLVMYLFISSAGSAVFMVIYGLWDATTVSRGLVLSVPTGLGVAFGQRIFIPSLERFYRPLCLLLLIGLAATGLLHRLLG</sequence>
<feature type="transmembrane region" description="Helical" evidence="8">
    <location>
        <begin position="85"/>
        <end position="104"/>
    </location>
</feature>
<evidence type="ECO:0000256" key="1">
    <source>
        <dbReference type="ARBA" id="ARBA00004651"/>
    </source>
</evidence>
<feature type="transmembrane region" description="Helical" evidence="8">
    <location>
        <begin position="181"/>
        <end position="202"/>
    </location>
</feature>
<dbReference type="Pfam" id="PF01925">
    <property type="entry name" value="TauE"/>
    <property type="match status" value="1"/>
</dbReference>
<evidence type="ECO:0000313" key="9">
    <source>
        <dbReference type="EMBL" id="QIK41618.1"/>
    </source>
</evidence>
<keyword evidence="10" id="KW-1185">Reference proteome</keyword>
<evidence type="ECO:0000256" key="5">
    <source>
        <dbReference type="ARBA" id="ARBA00022692"/>
    </source>
</evidence>
<feature type="transmembrane region" description="Helical" evidence="8">
    <location>
        <begin position="211"/>
        <end position="229"/>
    </location>
</feature>
<name>A0A6G7VP36_9RHOB</name>
<evidence type="ECO:0000256" key="6">
    <source>
        <dbReference type="ARBA" id="ARBA00022989"/>
    </source>
</evidence>
<dbReference type="GO" id="GO:0005886">
    <property type="term" value="C:plasma membrane"/>
    <property type="evidence" value="ECO:0007669"/>
    <property type="project" value="UniProtKB-SubCell"/>
</dbReference>
<dbReference type="RefSeq" id="WP_166192742.1">
    <property type="nucleotide sequence ID" value="NZ_CP049811.1"/>
</dbReference>
<dbReference type="Proteomes" id="UP000500791">
    <property type="component" value="Chromosome"/>
</dbReference>
<keyword evidence="5 8" id="KW-0812">Transmembrane</keyword>
<feature type="transmembrane region" description="Helical" evidence="8">
    <location>
        <begin position="110"/>
        <end position="129"/>
    </location>
</feature>
<evidence type="ECO:0000256" key="4">
    <source>
        <dbReference type="ARBA" id="ARBA00022475"/>
    </source>
</evidence>
<keyword evidence="3" id="KW-0813">Transport</keyword>
<feature type="transmembrane region" description="Helical" evidence="8">
    <location>
        <begin position="235"/>
        <end position="257"/>
    </location>
</feature>
<feature type="transmembrane region" description="Helical" evidence="8">
    <location>
        <begin position="52"/>
        <end position="73"/>
    </location>
</feature>
<dbReference type="PANTHER" id="PTHR30269">
    <property type="entry name" value="TRANSMEMBRANE PROTEIN YFCA"/>
    <property type="match status" value="1"/>
</dbReference>
<dbReference type="KEGG" id="mon:G8E03_13160"/>
<accession>A0A6G7VP36</accession>
<feature type="transmembrane region" description="Helical" evidence="8">
    <location>
        <begin position="20"/>
        <end position="46"/>
    </location>
</feature>
<evidence type="ECO:0000313" key="10">
    <source>
        <dbReference type="Proteomes" id="UP000500791"/>
    </source>
</evidence>
<reference evidence="9 10" key="1">
    <citation type="submission" date="2020-03" db="EMBL/GenBank/DDBJ databases">
        <title>Complete genome sequence of Monaibacterium sp. ALG8 with diverse plasmids.</title>
        <authorList>
            <person name="Sun C."/>
        </authorList>
    </citation>
    <scope>NUCLEOTIDE SEQUENCE [LARGE SCALE GENOMIC DNA]</scope>
    <source>
        <strain evidence="9 10">ALG8</strain>
    </source>
</reference>
<feature type="transmembrane region" description="Helical" evidence="8">
    <location>
        <begin position="141"/>
        <end position="169"/>
    </location>
</feature>
<protein>
    <recommendedName>
        <fullName evidence="8">Probable membrane transporter protein</fullName>
    </recommendedName>
</protein>
<dbReference type="InterPro" id="IPR052017">
    <property type="entry name" value="TSUP"/>
</dbReference>
<comment type="subcellular location">
    <subcellularLocation>
        <location evidence="1 8">Cell membrane</location>
        <topology evidence="1 8">Multi-pass membrane protein</topology>
    </subcellularLocation>
</comment>
<evidence type="ECO:0000256" key="2">
    <source>
        <dbReference type="ARBA" id="ARBA00009142"/>
    </source>
</evidence>
<dbReference type="EMBL" id="CP049811">
    <property type="protein sequence ID" value="QIK41618.1"/>
    <property type="molecule type" value="Genomic_DNA"/>
</dbReference>
<evidence type="ECO:0000256" key="3">
    <source>
        <dbReference type="ARBA" id="ARBA00022448"/>
    </source>
</evidence>
<dbReference type="InterPro" id="IPR002781">
    <property type="entry name" value="TM_pro_TauE-like"/>
</dbReference>
<gene>
    <name evidence="9" type="ORF">G8E03_13160</name>
</gene>
<comment type="similarity">
    <text evidence="2 8">Belongs to the 4-toluene sulfonate uptake permease (TSUP) (TC 2.A.102) family.</text>
</comment>
<organism evidence="9 10">
    <name type="scientific">Pontivivens nitratireducens</name>
    <dbReference type="NCBI Taxonomy" id="2758038"/>
    <lineage>
        <taxon>Bacteria</taxon>
        <taxon>Pseudomonadati</taxon>
        <taxon>Pseudomonadota</taxon>
        <taxon>Alphaproteobacteria</taxon>
        <taxon>Rhodobacterales</taxon>
        <taxon>Paracoccaceae</taxon>
        <taxon>Pontivivens</taxon>
    </lineage>
</organism>
<proteinExistence type="inferred from homology"/>
<dbReference type="AlphaFoldDB" id="A0A6G7VP36"/>